<protein>
    <submittedName>
        <fullName evidence="6">Tetratricopeptide repeat protein</fullName>
    </submittedName>
</protein>
<gene>
    <name evidence="6" type="ORF">JKG61_03675</name>
</gene>
<evidence type="ECO:0000313" key="7">
    <source>
        <dbReference type="Proteomes" id="UP000625283"/>
    </source>
</evidence>
<dbReference type="Gene3D" id="3.30.565.10">
    <property type="entry name" value="Histidine kinase-like ATPase, C-terminal domain"/>
    <property type="match status" value="1"/>
</dbReference>
<dbReference type="SUPFAM" id="SSF48452">
    <property type="entry name" value="TPR-like"/>
    <property type="match status" value="2"/>
</dbReference>
<dbReference type="Gene3D" id="1.25.40.10">
    <property type="entry name" value="Tetratricopeptide repeat domain"/>
    <property type="match status" value="3"/>
</dbReference>
<dbReference type="RefSeq" id="WP_202101649.1">
    <property type="nucleotide sequence ID" value="NZ_JAERTY010000002.1"/>
</dbReference>
<keyword evidence="3" id="KW-0472">Membrane</keyword>
<keyword evidence="3" id="KW-0812">Transmembrane</keyword>
<dbReference type="InterPro" id="IPR019734">
    <property type="entry name" value="TPR_rpt"/>
</dbReference>
<keyword evidence="3" id="KW-1133">Transmembrane helix</keyword>
<evidence type="ECO:0000256" key="2">
    <source>
        <dbReference type="SAM" id="Coils"/>
    </source>
</evidence>
<dbReference type="Pfam" id="PF13424">
    <property type="entry name" value="TPR_12"/>
    <property type="match status" value="1"/>
</dbReference>
<keyword evidence="2" id="KW-0175">Coiled coil</keyword>
<evidence type="ECO:0000313" key="6">
    <source>
        <dbReference type="EMBL" id="MBL1407842.1"/>
    </source>
</evidence>
<dbReference type="SMART" id="SM00028">
    <property type="entry name" value="TPR"/>
    <property type="match status" value="6"/>
</dbReference>
<feature type="chain" id="PRO_5047052543" evidence="4">
    <location>
        <begin position="27"/>
        <end position="672"/>
    </location>
</feature>
<feature type="signal peptide" evidence="4">
    <location>
        <begin position="1"/>
        <end position="26"/>
    </location>
</feature>
<dbReference type="PANTHER" id="PTHR34220">
    <property type="entry name" value="SENSOR HISTIDINE KINASE YPDA"/>
    <property type="match status" value="1"/>
</dbReference>
<dbReference type="PANTHER" id="PTHR34220:SF7">
    <property type="entry name" value="SENSOR HISTIDINE KINASE YPDA"/>
    <property type="match status" value="1"/>
</dbReference>
<keyword evidence="7" id="KW-1185">Reference proteome</keyword>
<dbReference type="Pfam" id="PF06580">
    <property type="entry name" value="His_kinase"/>
    <property type="match status" value="1"/>
</dbReference>
<evidence type="ECO:0000256" key="4">
    <source>
        <dbReference type="SAM" id="SignalP"/>
    </source>
</evidence>
<comment type="caution">
    <text evidence="6">The sequence shown here is derived from an EMBL/GenBank/DDBJ whole genome shotgun (WGS) entry which is preliminary data.</text>
</comment>
<accession>A0ABS1R1C5</accession>
<dbReference type="InterPro" id="IPR036890">
    <property type="entry name" value="HATPase_C_sf"/>
</dbReference>
<keyword evidence="1" id="KW-0802">TPR repeat</keyword>
<dbReference type="EMBL" id="JAERTY010000002">
    <property type="protein sequence ID" value="MBL1407842.1"/>
    <property type="molecule type" value="Genomic_DNA"/>
</dbReference>
<feature type="transmembrane region" description="Helical" evidence="3">
    <location>
        <begin position="414"/>
        <end position="432"/>
    </location>
</feature>
<reference evidence="6 7" key="1">
    <citation type="submission" date="2021-01" db="EMBL/GenBank/DDBJ databases">
        <title>C459-1 draft genome sequence.</title>
        <authorList>
            <person name="Zhang X.-F."/>
        </authorList>
    </citation>
    <scope>NUCLEOTIDE SEQUENCE [LARGE SCALE GENOMIC DNA]</scope>
    <source>
        <strain evidence="7">C459-1</strain>
    </source>
</reference>
<evidence type="ECO:0000256" key="1">
    <source>
        <dbReference type="PROSITE-ProRule" id="PRU00339"/>
    </source>
</evidence>
<proteinExistence type="predicted"/>
<name>A0ABS1R1C5_9SPHI</name>
<dbReference type="InterPro" id="IPR010559">
    <property type="entry name" value="Sig_transdc_His_kin_internal"/>
</dbReference>
<dbReference type="Proteomes" id="UP000625283">
    <property type="component" value="Unassembled WGS sequence"/>
</dbReference>
<sequence>MRLKRHLNITVLTFAFLFLAVPQALASSPIDSLEQLLRAERDISKRVRLMVDLSRHFQKLKDKQDTAIQIATEAVEIASSRDSILYAHCLNNLGLLLRFNEQYKSALSFHTRAFHLIEHEDTVTLEKMIYANNAGVAARYNDSYDVAVRYYLLALRIAEAENDMRNIEIACNGLGNAYIAIPGREQLALEYLERALAIAKKEGNQRGIAIQYLTIGGHYNAMQQYGKAREYFRLLLEINEKIEDKKGIGISLKALANSYQDAADDLNLAEQYYGQALALFQEINDKLQQAGTLLRLGQLSYKQKQYAFSIKRLKQATLLAEQIHNKALLQATASTLASVYETMQNYPLALAHYKLSQVYQDSINLEKQNIEIASINRQYNIAKKESEIELLKANQSINEAQLSKHANSIRNRTIIILLFIALFITLAIVYVLQNRYRLNQEKTNKRLQEAERKHLKAVYEKNLAEAEILASQMRITPHFLFNCLNAIKILIQQNQNIEAIKYLVMLARFSRSVLETTNLHTHTLDEELDLIKHYIELEKNRFDNTFLYEIDNTLGDSIQAIELPPMLLQPFVENAIWHGLIPSESKFKKLKLSVTKTEDGACILIDDTGVGRFQAAKRIKDHKSRGTEITNKRIQLFNNTHTTYIKYHFIDKEDTQGTPLGTSIQIHIKNYQ</sequence>
<evidence type="ECO:0000259" key="5">
    <source>
        <dbReference type="Pfam" id="PF06580"/>
    </source>
</evidence>
<feature type="repeat" description="TPR" evidence="1">
    <location>
        <begin position="209"/>
        <end position="242"/>
    </location>
</feature>
<feature type="domain" description="Signal transduction histidine kinase internal region" evidence="5">
    <location>
        <begin position="466"/>
        <end position="545"/>
    </location>
</feature>
<dbReference type="InterPro" id="IPR011990">
    <property type="entry name" value="TPR-like_helical_dom_sf"/>
</dbReference>
<feature type="coiled-coil region" evidence="2">
    <location>
        <begin position="365"/>
        <end position="403"/>
    </location>
</feature>
<evidence type="ECO:0000256" key="3">
    <source>
        <dbReference type="SAM" id="Phobius"/>
    </source>
</evidence>
<feature type="coiled-coil region" evidence="2">
    <location>
        <begin position="433"/>
        <end position="467"/>
    </location>
</feature>
<dbReference type="PROSITE" id="PS50005">
    <property type="entry name" value="TPR"/>
    <property type="match status" value="1"/>
</dbReference>
<organism evidence="6 7">
    <name type="scientific">Sphingobacterium faecale</name>
    <dbReference type="NCBI Taxonomy" id="2803775"/>
    <lineage>
        <taxon>Bacteria</taxon>
        <taxon>Pseudomonadati</taxon>
        <taxon>Bacteroidota</taxon>
        <taxon>Sphingobacteriia</taxon>
        <taxon>Sphingobacteriales</taxon>
        <taxon>Sphingobacteriaceae</taxon>
        <taxon>Sphingobacterium</taxon>
    </lineage>
</organism>
<dbReference type="InterPro" id="IPR050640">
    <property type="entry name" value="Bact_2-comp_sensor_kinase"/>
</dbReference>
<keyword evidence="4" id="KW-0732">Signal</keyword>